<sequence>MEYSDKFPMLASTQSDSDDGRDGVPTVDVTYENHFDNRNFNNNRNNNRGYYNNSGNAPSAPAVYPVNQNYNNNNNNNNNMYYDNNNMNNALNQNYNYNNNNNNNMYNNNGNMYNNNGYQPNPQYQYTIDENIEVQMQQQPQSTQYGYDYDLGNAPYQDQPPQYEYNDNYNNEDEIQQYNSQSISIDDEKSSSEKSERDRTKPFHNLPVLHRSRRKFNGDFIFGILFFAVIIFIGYIGWRDRDNLTDPTTFCRFVTDISLPDDMPPSTSKVSDAFYNNCLGFVVSGDEFAESRCFTFGVNEMFKDETNGKDKTKRNLDLDMSMELYKRANVSDSTVQYLTGFYDECVKFIIDGDKQAANKCIRFAVNLFGKSENVSDKTNKLLDSCISPMVNNENNSYAKCVDYAITELIKSVKSDADAANSNNAASSIDTEKLWELCVNEENPEKCVNEALQTAGVNVSNEAVTQLDQQCIKPMLEEGTQKSVALNGCIKYGLDKAGVSTPLVTSMFNGCINKFLTTEESVANSDDKDRSQRLISASTGCLHNVALVSLSSNEVLSIIEEGVKDVLGVDLGVYINDRCLQKSFFGALNGDFLPSSCFLSGLATSFCKDLQKRSLGLASSLFEGTLDTLHRELIPLTKVIVWIIICNAVIGLIWMAVIIINTSKIIYISMGFSLINIIILIFVNLIIQNFFGAIVVSIYFAIKVLWYIVTRHKIRFSSSLLRTTMTSLYRQFGPFILAFILFVLSSIWFLLIFSAFITFNKPSVVNYVISYAVSGAFLVLCFFWTFEVGKNVMAVAISGVTATWYYFTSTNPEYVIRENHPSVHFPTIYSTGRAILSFGTICFGSLITAALRAFNYLYRKGKNTDSVILKTIILSSVSCLEYILQVYNSNSFVMVAVYGTSYCKASLDTWKIVKKNSIQMIVNSDIIDSVMRTGKSVSSFIVGSFGFILSYFVYDLPFFLSTVLGIFGFIYSYIMLSMVAIVVEISASAFFVCFADHPEVMAAYHPKLYKKFVKSMHKYLKDQKMEIPDILNLPTKEERKLEKAKHKAERKNKKLQEKQEKKEQKQKAKEAKKQNKEMKEKKDTSSDTIISINSSNNNIPGSNDRLL</sequence>
<dbReference type="PANTHER" id="PTHR12385:SF4">
    <property type="entry name" value="PROTEIN PNS1"/>
    <property type="match status" value="1"/>
</dbReference>
<reference evidence="10 11" key="2">
    <citation type="submission" date="2016-08" db="EMBL/GenBank/DDBJ databases">
        <title>Pervasive Adenine N6-methylation of Active Genes in Fungi.</title>
        <authorList>
            <consortium name="DOE Joint Genome Institute"/>
            <person name="Mondo S.J."/>
            <person name="Dannebaum R.O."/>
            <person name="Kuo R.C."/>
            <person name="Labutti K."/>
            <person name="Haridas S."/>
            <person name="Kuo A."/>
            <person name="Salamov A."/>
            <person name="Ahrendt S.R."/>
            <person name="Lipzen A."/>
            <person name="Sullivan W."/>
            <person name="Andreopoulos W.B."/>
            <person name="Clum A."/>
            <person name="Lindquist E."/>
            <person name="Daum C."/>
            <person name="Ramamoorthy G.K."/>
            <person name="Gryganskyi A."/>
            <person name="Culley D."/>
            <person name="Magnuson J.K."/>
            <person name="James T.Y."/>
            <person name="O'Malley M.A."/>
            <person name="Stajich J.E."/>
            <person name="Spatafora J.W."/>
            <person name="Visel A."/>
            <person name="Grigoriev I.V."/>
        </authorList>
    </citation>
    <scope>NUCLEOTIDE SEQUENCE [LARGE SCALE GENOMIC DNA]</scope>
    <source>
        <strain evidence="10 11">S4</strain>
    </source>
</reference>
<evidence type="ECO:0000256" key="2">
    <source>
        <dbReference type="ARBA" id="ARBA00004141"/>
    </source>
</evidence>
<dbReference type="EMBL" id="MCFG01000069">
    <property type="protein sequence ID" value="ORX83616.1"/>
    <property type="molecule type" value="Genomic_DNA"/>
</dbReference>
<feature type="transmembrane region" description="Helical" evidence="9">
    <location>
        <begin position="965"/>
        <end position="993"/>
    </location>
</feature>
<evidence type="ECO:0000313" key="10">
    <source>
        <dbReference type="EMBL" id="ORX83616.1"/>
    </source>
</evidence>
<evidence type="ECO:0000256" key="6">
    <source>
        <dbReference type="ARBA" id="ARBA00022989"/>
    </source>
</evidence>
<feature type="transmembrane region" description="Helical" evidence="9">
    <location>
        <begin position="936"/>
        <end position="953"/>
    </location>
</feature>
<evidence type="ECO:0000256" key="1">
    <source>
        <dbReference type="ARBA" id="ARBA00002957"/>
    </source>
</evidence>
<dbReference type="STRING" id="1754192.A0A1Y1XDU3"/>
<evidence type="ECO:0000256" key="4">
    <source>
        <dbReference type="ARBA" id="ARBA00015388"/>
    </source>
</evidence>
<dbReference type="InterPro" id="IPR007603">
    <property type="entry name" value="Choline_transptr-like"/>
</dbReference>
<reference evidence="10 11" key="1">
    <citation type="submission" date="2016-08" db="EMBL/GenBank/DDBJ databases">
        <title>A Parts List for Fungal Cellulosomes Revealed by Comparative Genomics.</title>
        <authorList>
            <consortium name="DOE Joint Genome Institute"/>
            <person name="Haitjema C.H."/>
            <person name="Gilmore S.P."/>
            <person name="Henske J.K."/>
            <person name="Solomon K.V."/>
            <person name="De Groot R."/>
            <person name="Kuo A."/>
            <person name="Mondo S.J."/>
            <person name="Salamov A.A."/>
            <person name="Labutti K."/>
            <person name="Zhao Z."/>
            <person name="Chiniquy J."/>
            <person name="Barry K."/>
            <person name="Brewer H.M."/>
            <person name="Purvine S.O."/>
            <person name="Wright A.T."/>
            <person name="Boxma B."/>
            <person name="Van Alen T."/>
            <person name="Hackstein J.H."/>
            <person name="Baker S.E."/>
            <person name="Grigoriev I.V."/>
            <person name="O'Malley M.A."/>
        </authorList>
    </citation>
    <scope>NUCLEOTIDE SEQUENCE [LARGE SCALE GENOMIC DNA]</scope>
    <source>
        <strain evidence="10 11">S4</strain>
    </source>
</reference>
<accession>A0A1Y1XDU3</accession>
<keyword evidence="6 9" id="KW-1133">Transmembrane helix</keyword>
<keyword evidence="7 9" id="KW-0472">Membrane</keyword>
<feature type="transmembrane region" description="Helical" evidence="9">
    <location>
        <begin position="666"/>
        <end position="686"/>
    </location>
</feature>
<dbReference type="Proteomes" id="UP000193944">
    <property type="component" value="Unassembled WGS sequence"/>
</dbReference>
<feature type="transmembrane region" description="Helical" evidence="9">
    <location>
        <begin position="730"/>
        <end position="757"/>
    </location>
</feature>
<feature type="transmembrane region" description="Helical" evidence="9">
    <location>
        <begin position="833"/>
        <end position="853"/>
    </location>
</feature>
<dbReference type="OrthoDB" id="44736at2759"/>
<feature type="transmembrane region" description="Helical" evidence="9">
    <location>
        <begin position="763"/>
        <end position="783"/>
    </location>
</feature>
<name>A0A1Y1XDU3_9FUNG</name>
<feature type="compositionally biased region" description="Basic and acidic residues" evidence="8">
    <location>
        <begin position="1053"/>
        <end position="1084"/>
    </location>
</feature>
<gene>
    <name evidence="10" type="ORF">BCR32DRAFT_326295</name>
</gene>
<comment type="subcellular location">
    <subcellularLocation>
        <location evidence="2">Membrane</location>
        <topology evidence="2">Multi-pass membrane protein</topology>
    </subcellularLocation>
</comment>
<keyword evidence="11" id="KW-1185">Reference proteome</keyword>
<proteinExistence type="inferred from homology"/>
<feature type="compositionally biased region" description="Basic residues" evidence="8">
    <location>
        <begin position="1041"/>
        <end position="1052"/>
    </location>
</feature>
<feature type="transmembrane region" description="Helical" evidence="9">
    <location>
        <begin position="692"/>
        <end position="709"/>
    </location>
</feature>
<feature type="region of interest" description="Disordered" evidence="8">
    <location>
        <begin position="1"/>
        <end position="25"/>
    </location>
</feature>
<evidence type="ECO:0000256" key="7">
    <source>
        <dbReference type="ARBA" id="ARBA00023136"/>
    </source>
</evidence>
<dbReference type="PANTHER" id="PTHR12385">
    <property type="entry name" value="CHOLINE TRANSPORTER-LIKE (SLC FAMILY 44)"/>
    <property type="match status" value="1"/>
</dbReference>
<keyword evidence="5 9" id="KW-0812">Transmembrane</keyword>
<dbReference type="GO" id="GO:0005886">
    <property type="term" value="C:plasma membrane"/>
    <property type="evidence" value="ECO:0007669"/>
    <property type="project" value="TreeGrafter"/>
</dbReference>
<protein>
    <recommendedName>
        <fullName evidence="4">Protein PNS1</fullName>
    </recommendedName>
</protein>
<feature type="compositionally biased region" description="Basic and acidic residues" evidence="8">
    <location>
        <begin position="186"/>
        <end position="200"/>
    </location>
</feature>
<feature type="region of interest" description="Disordered" evidence="8">
    <location>
        <begin position="144"/>
        <end position="168"/>
    </location>
</feature>
<comment type="function">
    <text evidence="1">Probably involved in transport through the plasma membrane.</text>
</comment>
<feature type="region of interest" description="Disordered" evidence="8">
    <location>
        <begin position="180"/>
        <end position="200"/>
    </location>
</feature>
<evidence type="ECO:0000313" key="11">
    <source>
        <dbReference type="Proteomes" id="UP000193944"/>
    </source>
</evidence>
<evidence type="ECO:0000256" key="9">
    <source>
        <dbReference type="SAM" id="Phobius"/>
    </source>
</evidence>
<evidence type="ECO:0000256" key="5">
    <source>
        <dbReference type="ARBA" id="ARBA00022692"/>
    </source>
</evidence>
<evidence type="ECO:0000256" key="8">
    <source>
        <dbReference type="SAM" id="MobiDB-lite"/>
    </source>
</evidence>
<comment type="caution">
    <text evidence="10">The sequence shown here is derived from an EMBL/GenBank/DDBJ whole genome shotgun (WGS) entry which is preliminary data.</text>
</comment>
<dbReference type="AlphaFoldDB" id="A0A1Y1XDU3"/>
<feature type="compositionally biased region" description="Low complexity" evidence="8">
    <location>
        <begin position="1085"/>
        <end position="1098"/>
    </location>
</feature>
<feature type="transmembrane region" description="Helical" evidence="9">
    <location>
        <begin position="220"/>
        <end position="238"/>
    </location>
</feature>
<dbReference type="GO" id="GO:0022857">
    <property type="term" value="F:transmembrane transporter activity"/>
    <property type="evidence" value="ECO:0007669"/>
    <property type="project" value="InterPro"/>
</dbReference>
<organism evidence="10 11">
    <name type="scientific">Anaeromyces robustus</name>
    <dbReference type="NCBI Taxonomy" id="1754192"/>
    <lineage>
        <taxon>Eukaryota</taxon>
        <taxon>Fungi</taxon>
        <taxon>Fungi incertae sedis</taxon>
        <taxon>Chytridiomycota</taxon>
        <taxon>Chytridiomycota incertae sedis</taxon>
        <taxon>Neocallimastigomycetes</taxon>
        <taxon>Neocallimastigales</taxon>
        <taxon>Neocallimastigaceae</taxon>
        <taxon>Anaeromyces</taxon>
    </lineage>
</organism>
<dbReference type="Pfam" id="PF04515">
    <property type="entry name" value="Choline_transpo"/>
    <property type="match status" value="1"/>
</dbReference>
<feature type="region of interest" description="Disordered" evidence="8">
    <location>
        <begin position="1040"/>
        <end position="1106"/>
    </location>
</feature>
<feature type="transmembrane region" description="Helical" evidence="9">
    <location>
        <begin position="638"/>
        <end position="659"/>
    </location>
</feature>
<evidence type="ECO:0000256" key="3">
    <source>
        <dbReference type="ARBA" id="ARBA00007168"/>
    </source>
</evidence>
<comment type="similarity">
    <text evidence="3">Belongs to the CTL (choline transporter-like) family.</text>
</comment>